<dbReference type="InterPro" id="IPR011701">
    <property type="entry name" value="MFS"/>
</dbReference>
<keyword evidence="3 6" id="KW-0812">Transmembrane</keyword>
<comment type="caution">
    <text evidence="8">The sequence shown here is derived from an EMBL/GenBank/DDBJ whole genome shotgun (WGS) entry which is preliminary data.</text>
</comment>
<dbReference type="GO" id="GO:0022857">
    <property type="term" value="F:transmembrane transporter activity"/>
    <property type="evidence" value="ECO:0007669"/>
    <property type="project" value="InterPro"/>
</dbReference>
<feature type="domain" description="Major facilitator superfamily (MFS) profile" evidence="7">
    <location>
        <begin position="18"/>
        <end position="400"/>
    </location>
</feature>
<feature type="transmembrane region" description="Helical" evidence="6">
    <location>
        <begin position="15"/>
        <end position="33"/>
    </location>
</feature>
<gene>
    <name evidence="8" type="ORF">DEX24_02590</name>
</gene>
<comment type="subcellular location">
    <subcellularLocation>
        <location evidence="1">Cell membrane</location>
        <topology evidence="1">Multi-pass membrane protein</topology>
    </subcellularLocation>
</comment>
<dbReference type="GO" id="GO:0005886">
    <property type="term" value="C:plasma membrane"/>
    <property type="evidence" value="ECO:0007669"/>
    <property type="project" value="UniProtKB-SubCell"/>
</dbReference>
<dbReference type="PROSITE" id="PS50850">
    <property type="entry name" value="MFS"/>
    <property type="match status" value="1"/>
</dbReference>
<feature type="transmembrane region" description="Helical" evidence="6">
    <location>
        <begin position="312"/>
        <end position="333"/>
    </location>
</feature>
<dbReference type="InterPro" id="IPR036259">
    <property type="entry name" value="MFS_trans_sf"/>
</dbReference>
<evidence type="ECO:0000256" key="1">
    <source>
        <dbReference type="ARBA" id="ARBA00004651"/>
    </source>
</evidence>
<keyword evidence="9" id="KW-1185">Reference proteome</keyword>
<feature type="transmembrane region" description="Helical" evidence="6">
    <location>
        <begin position="110"/>
        <end position="129"/>
    </location>
</feature>
<dbReference type="InterPro" id="IPR052524">
    <property type="entry name" value="MFS_Cyanate_Porter"/>
</dbReference>
<evidence type="ECO:0000313" key="9">
    <source>
        <dbReference type="Proteomes" id="UP000245938"/>
    </source>
</evidence>
<evidence type="ECO:0000256" key="4">
    <source>
        <dbReference type="ARBA" id="ARBA00022989"/>
    </source>
</evidence>
<dbReference type="Proteomes" id="UP000245938">
    <property type="component" value="Unassembled WGS sequence"/>
</dbReference>
<feature type="transmembrane region" description="Helical" evidence="6">
    <location>
        <begin position="379"/>
        <end position="396"/>
    </location>
</feature>
<protein>
    <submittedName>
        <fullName evidence="8">MFS transporter</fullName>
    </submittedName>
</protein>
<sequence length="403" mass="43722">MQSSDNKTYSTKNKLSASAWLLILGIVFIALTLRSPLTSVGPIIDEIRKALHISNVAAGFITTIPLLAFAIVSPIVPKIARKITVEKSLLFATIILAIGIALRSSGSISMLFIGTALIGIGISFGNVLLPSLIKLKFPLKVGIMTAIYTVAMNSSASLAAGVSYPISTLRYGWQGTLGIWIIFAILAIIIWMPQTKNVQLEKPPTLAEQHEKKPMWRYPLAWIIMLAMGFQSMLFYTTAAWIPEMFKAQGLSAGQAGAMFSILQIAQIPMTFITPIIASKLKDQRPIVVFFGILYIIGFGGLLIGLTDYSALWMICIGLAGGASFSTCMMFFSLRAKDAFESADLSGFAQSLGYLCAAIGPVLYGYIHDKYDSFDTANFMYIIVVIISVTASFIAAKNRYVTG</sequence>
<dbReference type="PANTHER" id="PTHR23523:SF2">
    <property type="entry name" value="2-NITROIMIDAZOLE TRANSPORTER"/>
    <property type="match status" value="1"/>
</dbReference>
<dbReference type="Pfam" id="PF07690">
    <property type="entry name" value="MFS_1"/>
    <property type="match status" value="1"/>
</dbReference>
<evidence type="ECO:0000259" key="7">
    <source>
        <dbReference type="PROSITE" id="PS50850"/>
    </source>
</evidence>
<dbReference type="InterPro" id="IPR020846">
    <property type="entry name" value="MFS_dom"/>
</dbReference>
<dbReference type="RefSeq" id="WP_109304837.1">
    <property type="nucleotide sequence ID" value="NZ_BJUF01000002.1"/>
</dbReference>
<keyword evidence="2" id="KW-0813">Transport</keyword>
<evidence type="ECO:0000256" key="5">
    <source>
        <dbReference type="ARBA" id="ARBA00023136"/>
    </source>
</evidence>
<reference evidence="8 9" key="1">
    <citation type="submission" date="2018-05" db="EMBL/GenBank/DDBJ databases">
        <title>Kurthia sibirica genome sequence.</title>
        <authorList>
            <person name="Maclea K.S."/>
            <person name="Goen A.E."/>
        </authorList>
    </citation>
    <scope>NUCLEOTIDE SEQUENCE [LARGE SCALE GENOMIC DNA]</scope>
    <source>
        <strain evidence="8 9">ATCC 49154</strain>
    </source>
</reference>
<dbReference type="Gene3D" id="1.20.1250.20">
    <property type="entry name" value="MFS general substrate transporter like domains"/>
    <property type="match status" value="1"/>
</dbReference>
<dbReference type="PANTHER" id="PTHR23523">
    <property type="match status" value="1"/>
</dbReference>
<organism evidence="8 9">
    <name type="scientific">Kurthia sibirica</name>
    <dbReference type="NCBI Taxonomy" id="202750"/>
    <lineage>
        <taxon>Bacteria</taxon>
        <taxon>Bacillati</taxon>
        <taxon>Bacillota</taxon>
        <taxon>Bacilli</taxon>
        <taxon>Bacillales</taxon>
        <taxon>Caryophanaceae</taxon>
        <taxon>Kurthia</taxon>
    </lineage>
</organism>
<accession>A0A2U3AQ82</accession>
<keyword evidence="5 6" id="KW-0472">Membrane</keyword>
<proteinExistence type="predicted"/>
<feature type="transmembrane region" description="Helical" evidence="6">
    <location>
        <begin position="172"/>
        <end position="192"/>
    </location>
</feature>
<feature type="transmembrane region" description="Helical" evidence="6">
    <location>
        <begin position="141"/>
        <end position="166"/>
    </location>
</feature>
<feature type="transmembrane region" description="Helical" evidence="6">
    <location>
        <begin position="53"/>
        <end position="76"/>
    </location>
</feature>
<dbReference type="AlphaFoldDB" id="A0A2U3AQ82"/>
<feature type="transmembrane region" description="Helical" evidence="6">
    <location>
        <begin position="254"/>
        <end position="278"/>
    </location>
</feature>
<feature type="transmembrane region" description="Helical" evidence="6">
    <location>
        <begin position="287"/>
        <end position="306"/>
    </location>
</feature>
<feature type="transmembrane region" description="Helical" evidence="6">
    <location>
        <begin position="220"/>
        <end position="242"/>
    </location>
</feature>
<keyword evidence="4 6" id="KW-1133">Transmembrane helix</keyword>
<evidence type="ECO:0000313" key="8">
    <source>
        <dbReference type="EMBL" id="PWI26666.1"/>
    </source>
</evidence>
<dbReference type="EMBL" id="QFVR01000002">
    <property type="protein sequence ID" value="PWI26666.1"/>
    <property type="molecule type" value="Genomic_DNA"/>
</dbReference>
<name>A0A2U3AQ82_9BACL</name>
<evidence type="ECO:0000256" key="2">
    <source>
        <dbReference type="ARBA" id="ARBA00022448"/>
    </source>
</evidence>
<dbReference type="CDD" id="cd17339">
    <property type="entry name" value="MFS_NIMT_CynX_like"/>
    <property type="match status" value="1"/>
</dbReference>
<dbReference type="SUPFAM" id="SSF103473">
    <property type="entry name" value="MFS general substrate transporter"/>
    <property type="match status" value="1"/>
</dbReference>
<dbReference type="OrthoDB" id="9797740at2"/>
<evidence type="ECO:0000256" key="3">
    <source>
        <dbReference type="ARBA" id="ARBA00022692"/>
    </source>
</evidence>
<feature type="transmembrane region" description="Helical" evidence="6">
    <location>
        <begin position="345"/>
        <end position="367"/>
    </location>
</feature>
<feature type="transmembrane region" description="Helical" evidence="6">
    <location>
        <begin position="88"/>
        <end position="104"/>
    </location>
</feature>
<evidence type="ECO:0000256" key="6">
    <source>
        <dbReference type="SAM" id="Phobius"/>
    </source>
</evidence>